<keyword evidence="3" id="KW-0479">Metal-binding</keyword>
<dbReference type="STRING" id="933084.A0A067Q4Z0"/>
<dbReference type="GO" id="GO:0046872">
    <property type="term" value="F:metal ion binding"/>
    <property type="evidence" value="ECO:0007669"/>
    <property type="project" value="UniProtKB-KW"/>
</dbReference>
<dbReference type="Gene3D" id="3.30.460.10">
    <property type="entry name" value="Beta Polymerase, domain 2"/>
    <property type="match status" value="1"/>
</dbReference>
<dbReference type="SUPFAM" id="SSF81631">
    <property type="entry name" value="PAP/OAS1 substrate-binding domain"/>
    <property type="match status" value="1"/>
</dbReference>
<dbReference type="InterPro" id="IPR054708">
    <property type="entry name" value="MTPAP-like_central"/>
</dbReference>
<feature type="compositionally biased region" description="Basic and acidic residues" evidence="5">
    <location>
        <begin position="82"/>
        <end position="91"/>
    </location>
</feature>
<dbReference type="InterPro" id="IPR043519">
    <property type="entry name" value="NT_sf"/>
</dbReference>
<feature type="compositionally biased region" description="Basic and acidic residues" evidence="5">
    <location>
        <begin position="49"/>
        <end position="63"/>
    </location>
</feature>
<dbReference type="InParanoid" id="A0A067Q4Z0"/>
<dbReference type="FunFam" id="3.30.460.10:FF:000051">
    <property type="entry name" value="DNA2/NAM7 helicase family protein"/>
    <property type="match status" value="1"/>
</dbReference>
<accession>A0A067Q4Z0</accession>
<feature type="compositionally biased region" description="Acidic residues" evidence="5">
    <location>
        <begin position="1"/>
        <end position="14"/>
    </location>
</feature>
<feature type="domain" description="Poly(A) RNA polymerase mitochondrial-like central palm" evidence="7">
    <location>
        <begin position="160"/>
        <end position="293"/>
    </location>
</feature>
<dbReference type="CDD" id="cd05402">
    <property type="entry name" value="NT_PAP_TUTase"/>
    <property type="match status" value="1"/>
</dbReference>
<dbReference type="FunFam" id="1.10.1410.10:FF:000003">
    <property type="entry name" value="non-canonical poly(A) RNA polymerase PAPD7"/>
    <property type="match status" value="1"/>
</dbReference>
<dbReference type="GO" id="GO:0031499">
    <property type="term" value="C:TRAMP complex"/>
    <property type="evidence" value="ECO:0007669"/>
    <property type="project" value="TreeGrafter"/>
</dbReference>
<evidence type="ECO:0000256" key="1">
    <source>
        <dbReference type="ARBA" id="ARBA00008593"/>
    </source>
</evidence>
<evidence type="ECO:0000259" key="6">
    <source>
        <dbReference type="Pfam" id="PF03828"/>
    </source>
</evidence>
<dbReference type="Gene3D" id="1.10.1410.10">
    <property type="match status" value="1"/>
</dbReference>
<name>A0A067Q4Z0_9AGAM</name>
<evidence type="ECO:0000256" key="3">
    <source>
        <dbReference type="ARBA" id="ARBA00022723"/>
    </source>
</evidence>
<dbReference type="GO" id="GO:0031123">
    <property type="term" value="P:RNA 3'-end processing"/>
    <property type="evidence" value="ECO:0007669"/>
    <property type="project" value="TreeGrafter"/>
</dbReference>
<reference evidence="9" key="1">
    <citation type="journal article" date="2014" name="Proc. Natl. Acad. Sci. U.S.A.">
        <title>Extensive sampling of basidiomycete genomes demonstrates inadequacy of the white-rot/brown-rot paradigm for wood decay fungi.</title>
        <authorList>
            <person name="Riley R."/>
            <person name="Salamov A.A."/>
            <person name="Brown D.W."/>
            <person name="Nagy L.G."/>
            <person name="Floudas D."/>
            <person name="Held B.W."/>
            <person name="Levasseur A."/>
            <person name="Lombard V."/>
            <person name="Morin E."/>
            <person name="Otillar R."/>
            <person name="Lindquist E.A."/>
            <person name="Sun H."/>
            <person name="LaButti K.M."/>
            <person name="Schmutz J."/>
            <person name="Jabbour D."/>
            <person name="Luo H."/>
            <person name="Baker S.E."/>
            <person name="Pisabarro A.G."/>
            <person name="Walton J.D."/>
            <person name="Blanchette R.A."/>
            <person name="Henrissat B."/>
            <person name="Martin F."/>
            <person name="Cullen D."/>
            <person name="Hibbett D.S."/>
            <person name="Grigoriev I.V."/>
        </authorList>
    </citation>
    <scope>NUCLEOTIDE SEQUENCE [LARGE SCALE GENOMIC DNA]</scope>
    <source>
        <strain evidence="9">MUCL 33604</strain>
    </source>
</reference>
<evidence type="ECO:0000256" key="2">
    <source>
        <dbReference type="ARBA" id="ARBA00012388"/>
    </source>
</evidence>
<feature type="region of interest" description="Disordered" evidence="5">
    <location>
        <begin position="107"/>
        <end position="136"/>
    </location>
</feature>
<organism evidence="8 9">
    <name type="scientific">Jaapia argillacea MUCL 33604</name>
    <dbReference type="NCBI Taxonomy" id="933084"/>
    <lineage>
        <taxon>Eukaryota</taxon>
        <taxon>Fungi</taxon>
        <taxon>Dikarya</taxon>
        <taxon>Basidiomycota</taxon>
        <taxon>Agaricomycotina</taxon>
        <taxon>Agaricomycetes</taxon>
        <taxon>Agaricomycetidae</taxon>
        <taxon>Jaapiales</taxon>
        <taxon>Jaapiaceae</taxon>
        <taxon>Jaapia</taxon>
    </lineage>
</organism>
<dbReference type="GO" id="GO:0005730">
    <property type="term" value="C:nucleolus"/>
    <property type="evidence" value="ECO:0007669"/>
    <property type="project" value="TreeGrafter"/>
</dbReference>
<dbReference type="PANTHER" id="PTHR23092">
    <property type="entry name" value="POLY(A) RNA POLYMERASE"/>
    <property type="match status" value="1"/>
</dbReference>
<evidence type="ECO:0000256" key="4">
    <source>
        <dbReference type="ARBA" id="ARBA00022842"/>
    </source>
</evidence>
<evidence type="ECO:0000256" key="5">
    <source>
        <dbReference type="SAM" id="MobiDB-lite"/>
    </source>
</evidence>
<dbReference type="GO" id="GO:0010605">
    <property type="term" value="P:negative regulation of macromolecule metabolic process"/>
    <property type="evidence" value="ECO:0007669"/>
    <property type="project" value="UniProtKB-ARBA"/>
</dbReference>
<dbReference type="PANTHER" id="PTHR23092:SF15">
    <property type="entry name" value="INACTIVE NON-CANONICAL POLY(A) RNA POLYMERASE PROTEIN TRF4-2-RELATED"/>
    <property type="match status" value="1"/>
</dbReference>
<dbReference type="SUPFAM" id="SSF81301">
    <property type="entry name" value="Nucleotidyltransferase"/>
    <property type="match status" value="1"/>
</dbReference>
<dbReference type="Pfam" id="PF03828">
    <property type="entry name" value="PAP_assoc"/>
    <property type="match status" value="1"/>
</dbReference>
<evidence type="ECO:0000259" key="7">
    <source>
        <dbReference type="Pfam" id="PF22600"/>
    </source>
</evidence>
<dbReference type="GO" id="GO:1990817">
    <property type="term" value="F:poly(A) RNA polymerase activity"/>
    <property type="evidence" value="ECO:0007669"/>
    <property type="project" value="UniProtKB-EC"/>
</dbReference>
<dbReference type="AlphaFoldDB" id="A0A067Q4Z0"/>
<gene>
    <name evidence="8" type="ORF">JAAARDRAFT_124189</name>
</gene>
<dbReference type="EC" id="2.7.7.19" evidence="2"/>
<dbReference type="GO" id="GO:0003729">
    <property type="term" value="F:mRNA binding"/>
    <property type="evidence" value="ECO:0007669"/>
    <property type="project" value="TreeGrafter"/>
</dbReference>
<comment type="similarity">
    <text evidence="1">Belongs to the DNA polymerase type-B-like family.</text>
</comment>
<sequence length="489" mass="55453">MENGEVGEDGEVEVEGGTSTRSRTKKRGERRERRSRSRDDELETSTIDPELKSSYKDKDKSGDTFEAGGEFIPFDFPDSDDEGKKERKEEREERKVFVREWDRGKHWSADGDSPRKRKADEYERDDGYENKKQRVDAASRKAPWIENVDWKRCNNVAEMLQQEVEAFIEYIAPTHEEDELRGLVIDLVRKAVTQQFPDAEVFPFGSYETKLYLPLGDIDIVIQSESMAYSNKVTVLHALANVMKRSGITDKVSIIAKAKVPIIKFVTTHGRFSVDISINQANGLGAVRMVNQFIAELPALRPLVMIIKAFLSQRSMNEVFTGGLGSFSIVCMAVSFLQMHPKIRRGEIDPEKNLGVLVIEFFELYGCYFNYQEVGISLRDGGTYFSKAQRGWLDYHKTFLLSIEDPGDPSNDISRGSYGITRVRTTLAGAHGILTAAAYMHAGIITSRREGRDVHLRNRNHPEDTSILSSVLGITQEVRLGSLWIWDDC</sequence>
<dbReference type="GO" id="GO:0043634">
    <property type="term" value="P:polyadenylation-dependent ncRNA catabolic process"/>
    <property type="evidence" value="ECO:0007669"/>
    <property type="project" value="TreeGrafter"/>
</dbReference>
<dbReference type="InterPro" id="IPR002058">
    <property type="entry name" value="PAP_assoc"/>
</dbReference>
<feature type="compositionally biased region" description="Basic residues" evidence="5">
    <location>
        <begin position="22"/>
        <end position="36"/>
    </location>
</feature>
<feature type="region of interest" description="Disordered" evidence="5">
    <location>
        <begin position="1"/>
        <end position="91"/>
    </location>
</feature>
<proteinExistence type="inferred from homology"/>
<dbReference type="OrthoDB" id="273917at2759"/>
<evidence type="ECO:0000313" key="8">
    <source>
        <dbReference type="EMBL" id="KDQ61225.1"/>
    </source>
</evidence>
<dbReference type="EMBL" id="KL197713">
    <property type="protein sequence ID" value="KDQ61225.1"/>
    <property type="molecule type" value="Genomic_DNA"/>
</dbReference>
<dbReference type="Pfam" id="PF22600">
    <property type="entry name" value="MTPAP-like_central"/>
    <property type="match status" value="1"/>
</dbReference>
<dbReference type="HOGENOM" id="CLU_013572_4_1_1"/>
<dbReference type="FunCoup" id="A0A067Q4Z0">
    <property type="interactions" value="225"/>
</dbReference>
<feature type="domain" description="PAP-associated" evidence="6">
    <location>
        <begin position="353"/>
        <end position="411"/>
    </location>
</feature>
<dbReference type="InterPro" id="IPR045862">
    <property type="entry name" value="Trf4-like"/>
</dbReference>
<keyword evidence="9" id="KW-1185">Reference proteome</keyword>
<dbReference type="Proteomes" id="UP000027265">
    <property type="component" value="Unassembled WGS sequence"/>
</dbReference>
<protein>
    <recommendedName>
        <fullName evidence="2">polynucleotide adenylyltransferase</fullName>
        <ecNumber evidence="2">2.7.7.19</ecNumber>
    </recommendedName>
</protein>
<keyword evidence="4" id="KW-0460">Magnesium</keyword>
<evidence type="ECO:0000313" key="9">
    <source>
        <dbReference type="Proteomes" id="UP000027265"/>
    </source>
</evidence>